<evidence type="ECO:0000313" key="3">
    <source>
        <dbReference type="WBParaSite" id="TASK_0000712501-mRNA-1"/>
    </source>
</evidence>
<reference evidence="1 2" key="2">
    <citation type="submission" date="2018-11" db="EMBL/GenBank/DDBJ databases">
        <authorList>
            <consortium name="Pathogen Informatics"/>
        </authorList>
    </citation>
    <scope>NUCLEOTIDE SEQUENCE [LARGE SCALE GENOMIC DNA]</scope>
</reference>
<organism evidence="3">
    <name type="scientific">Taenia asiatica</name>
    <name type="common">Asian tapeworm</name>
    <dbReference type="NCBI Taxonomy" id="60517"/>
    <lineage>
        <taxon>Eukaryota</taxon>
        <taxon>Metazoa</taxon>
        <taxon>Spiralia</taxon>
        <taxon>Lophotrochozoa</taxon>
        <taxon>Platyhelminthes</taxon>
        <taxon>Cestoda</taxon>
        <taxon>Eucestoda</taxon>
        <taxon>Cyclophyllidea</taxon>
        <taxon>Taeniidae</taxon>
        <taxon>Taenia</taxon>
    </lineage>
</organism>
<dbReference type="WBParaSite" id="TASK_0000712501-mRNA-1">
    <property type="protein sequence ID" value="TASK_0000712501-mRNA-1"/>
    <property type="gene ID" value="TASK_0000712501"/>
</dbReference>
<name>A0A0R3W9J3_TAEAS</name>
<evidence type="ECO:0000313" key="1">
    <source>
        <dbReference type="EMBL" id="VDK37914.1"/>
    </source>
</evidence>
<dbReference type="EMBL" id="UYRS01018578">
    <property type="protein sequence ID" value="VDK37914.1"/>
    <property type="molecule type" value="Genomic_DNA"/>
</dbReference>
<accession>A0A0R3W9J3</accession>
<dbReference type="Proteomes" id="UP000282613">
    <property type="component" value="Unassembled WGS sequence"/>
</dbReference>
<reference evidence="3" key="1">
    <citation type="submission" date="2017-02" db="UniProtKB">
        <authorList>
            <consortium name="WormBaseParasite"/>
        </authorList>
    </citation>
    <scope>IDENTIFICATION</scope>
</reference>
<evidence type="ECO:0000313" key="2">
    <source>
        <dbReference type="Proteomes" id="UP000282613"/>
    </source>
</evidence>
<protein>
    <submittedName>
        <fullName evidence="3">Ricin B-type lectin domain-containing protein</fullName>
    </submittedName>
</protein>
<keyword evidence="2" id="KW-1185">Reference proteome</keyword>
<gene>
    <name evidence="1" type="ORF">TASK_LOCUS7126</name>
</gene>
<dbReference type="AlphaFoldDB" id="A0A0R3W9J3"/>
<sequence>MPKQGNFKLMKMGGRIFIQRKDADLQSCEGLQSDREYRLRVNAANLWCCSAPREAYGLLEAGADWKARGEDFKRSDNGDLIGSCHIQSNTDFSSVRWGLSTKEAQEKANEYIYEDDVVSAPTKADRTAAVGGFSSYDDFFDRIVDDSDAINQSRGK</sequence>
<proteinExistence type="predicted"/>